<dbReference type="SUPFAM" id="SSF82199">
    <property type="entry name" value="SET domain"/>
    <property type="match status" value="1"/>
</dbReference>
<reference evidence="2 3" key="1">
    <citation type="submission" date="2016-01" db="EMBL/GenBank/DDBJ databases">
        <title>Genome sequence of the yeast Holleya sinecauda.</title>
        <authorList>
            <person name="Dietrich F.S."/>
        </authorList>
    </citation>
    <scope>NUCLEOTIDE SEQUENCE [LARGE SCALE GENOMIC DNA]</scope>
    <source>
        <strain evidence="2 3">ATCC 58844</strain>
    </source>
</reference>
<dbReference type="OrthoDB" id="441812at2759"/>
<dbReference type="AlphaFoldDB" id="A0A125RE20"/>
<accession>A0A125RE20</accession>
<dbReference type="PROSITE" id="PS50280">
    <property type="entry name" value="SET"/>
    <property type="match status" value="1"/>
</dbReference>
<protein>
    <submittedName>
        <fullName evidence="2">HBR279Wp</fullName>
    </submittedName>
</protein>
<dbReference type="Proteomes" id="UP000243052">
    <property type="component" value="Chromosome ii"/>
</dbReference>
<evidence type="ECO:0000313" key="2">
    <source>
        <dbReference type="EMBL" id="AMD19180.1"/>
    </source>
</evidence>
<dbReference type="Gene3D" id="3.90.1410.10">
    <property type="entry name" value="set domain protein methyltransferase, domain 1"/>
    <property type="match status" value="1"/>
</dbReference>
<dbReference type="GeneID" id="28722654"/>
<dbReference type="InterPro" id="IPR046341">
    <property type="entry name" value="SET_dom_sf"/>
</dbReference>
<dbReference type="EMBL" id="CP014242">
    <property type="protein sequence ID" value="AMD19180.1"/>
    <property type="molecule type" value="Genomic_DNA"/>
</dbReference>
<evidence type="ECO:0000313" key="3">
    <source>
        <dbReference type="Proteomes" id="UP000243052"/>
    </source>
</evidence>
<dbReference type="STRING" id="45286.A0A125RE20"/>
<feature type="domain" description="SET" evidence="1">
    <location>
        <begin position="54"/>
        <end position="279"/>
    </location>
</feature>
<dbReference type="InterPro" id="IPR001214">
    <property type="entry name" value="SET_dom"/>
</dbReference>
<keyword evidence="3" id="KW-1185">Reference proteome</keyword>
<organism evidence="2 3">
    <name type="scientific">Eremothecium sinecaudum</name>
    <dbReference type="NCBI Taxonomy" id="45286"/>
    <lineage>
        <taxon>Eukaryota</taxon>
        <taxon>Fungi</taxon>
        <taxon>Dikarya</taxon>
        <taxon>Ascomycota</taxon>
        <taxon>Saccharomycotina</taxon>
        <taxon>Saccharomycetes</taxon>
        <taxon>Saccharomycetales</taxon>
        <taxon>Saccharomycetaceae</taxon>
        <taxon>Eremothecium</taxon>
    </lineage>
</organism>
<sequence length="514" mass="58311">MGMQEVADWYSRNCGIKISPGVSVDKSLLQTPESGSGLIVDLSNAENYRLQDSSLVEVLRIPRSSTFSVEAIMGWLNDDDDETYEFIDSKKELKRYIGMFLDDQDHHSFISETNILIVYFGIVAILLADGYAFQQNLTYYLKEVLLKTDASIPVTSVFLDEVASAYYCHYRNGFQELFVSKLLQFYSQVFTDFNEEVILKVISGVVSRCLEIPEEADSNTDDFMVSTTLVPVLDFVNHDNELTNAYFDIDRKTNDILLMLDLNKCTRKSNLCEIFISYSPVEELVHFMNTYGFFPQANKKVQFWNLTISVNLLATGGLECCCSDILRFYSKLHIFPYLELVLLNERIWINDTNPTTLEMLLPFMPYVDMFNNNPNSEEFKILAQLQHNPAKVPPIVQIDKKAISGVISAEALLVAKDRMLQFLCSYITTLLKSTENIPSMQGPLKELSVKEASLLEVLKNQIEEGNNSLFWSQANIPNYKLPICPPPSPSPDYISTMSEINAEQAGIPANLHES</sequence>
<evidence type="ECO:0000259" key="1">
    <source>
        <dbReference type="PROSITE" id="PS50280"/>
    </source>
</evidence>
<name>A0A125RE20_9SACH</name>
<dbReference type="RefSeq" id="XP_017986176.1">
    <property type="nucleotide sequence ID" value="XM_018130687.1"/>
</dbReference>
<gene>
    <name evidence="2" type="ORF">AW171_hschr2994</name>
</gene>
<proteinExistence type="predicted"/>